<accession>A0A9J5WHV3</accession>
<dbReference type="OrthoDB" id="894159at2759"/>
<protein>
    <recommendedName>
        <fullName evidence="1">F-box domain-containing protein</fullName>
    </recommendedName>
</protein>
<evidence type="ECO:0000259" key="1">
    <source>
        <dbReference type="PROSITE" id="PS50181"/>
    </source>
</evidence>
<gene>
    <name evidence="2" type="ORF">H5410_055543</name>
</gene>
<organism evidence="2 3">
    <name type="scientific">Solanum commersonii</name>
    <name type="common">Commerson's wild potato</name>
    <name type="synonym">Commerson's nightshade</name>
    <dbReference type="NCBI Taxonomy" id="4109"/>
    <lineage>
        <taxon>Eukaryota</taxon>
        <taxon>Viridiplantae</taxon>
        <taxon>Streptophyta</taxon>
        <taxon>Embryophyta</taxon>
        <taxon>Tracheophyta</taxon>
        <taxon>Spermatophyta</taxon>
        <taxon>Magnoliopsida</taxon>
        <taxon>eudicotyledons</taxon>
        <taxon>Gunneridae</taxon>
        <taxon>Pentapetalae</taxon>
        <taxon>asterids</taxon>
        <taxon>lamiids</taxon>
        <taxon>Solanales</taxon>
        <taxon>Solanaceae</taxon>
        <taxon>Solanoideae</taxon>
        <taxon>Solaneae</taxon>
        <taxon>Solanum</taxon>
    </lineage>
</organism>
<dbReference type="InterPro" id="IPR050796">
    <property type="entry name" value="SCF_F-box_component"/>
</dbReference>
<dbReference type="AlphaFoldDB" id="A0A9J5WHV3"/>
<keyword evidence="3" id="KW-1185">Reference proteome</keyword>
<dbReference type="PANTHER" id="PTHR31672:SF13">
    <property type="entry name" value="F-BOX PROTEIN CPR30-LIKE"/>
    <property type="match status" value="1"/>
</dbReference>
<dbReference type="PROSITE" id="PS50181">
    <property type="entry name" value="FBOX"/>
    <property type="match status" value="1"/>
</dbReference>
<sequence>MSEEATSLMDLPSPILLLILSTLPPTTLLYVKTLSKSFLNLTLASEFTKLSRSASIIIHQFNSNRTNTLKFLKFVVDNFDHDPNVDLDLQLYFPVDRFFLVGSVHGFVCFNYFFGDVDSIYILNPTTREYIILPEPQRVRKWPNIVRYGFGFDPVRFEYKVVRIYQEEIRDDDTNSFRYYKSEAQVYIIGKGYWRSCVEHVMFWFGCWVEGVNLYGKLHWLVSDANQNELICSFNLENELFESFPTAPGYTKENCPNLRSLGAFGRCLCVCDNNADTQFEVWVMKEYGVTDSWVKEIVINIAPECNNYWLCYEMINLLKVLDDGEVLFLWRDDFLFLHHPVKKTLKRLHVCDGNFVASVYVSSSFSLKNFEAEVVKIPNLQNCHVQPASSSTNSNSNRTNTLKFLKFVVDNFDHDPNVDLYFPVDPVFLVGSVHGFVCFNYFFGDVDSIYILNPTTREYIILPEPQRVRKWPNLVTYGFGFDPVRFEYKVVRIYQEEIRDTNDFRYYKSEAQVYIIGKLGYWRSCAGHVMFCFGCRAYGVKLYGKLHWLVSDANGNELICSFNLENELFESFPTGYSKENCPNLRSLGVFGRCLCVCDNNADTHFEVWVMKEYGVTDSWVKQIVINIAPEYNDWLCYEMINLLKVLEDGEVLFLWRDDFLFLHHPVKKTLKMLDVCEGNLLACGHVSSSLSLKNFEAEVVNVF</sequence>
<dbReference type="NCBIfam" id="TIGR01640">
    <property type="entry name" value="F_box_assoc_1"/>
    <property type="match status" value="2"/>
</dbReference>
<dbReference type="InterPro" id="IPR036047">
    <property type="entry name" value="F-box-like_dom_sf"/>
</dbReference>
<dbReference type="EMBL" id="JACXVP010000011">
    <property type="protein sequence ID" value="KAG5575409.1"/>
    <property type="molecule type" value="Genomic_DNA"/>
</dbReference>
<dbReference type="Proteomes" id="UP000824120">
    <property type="component" value="Chromosome 11"/>
</dbReference>
<dbReference type="InterPro" id="IPR001810">
    <property type="entry name" value="F-box_dom"/>
</dbReference>
<evidence type="ECO:0000313" key="2">
    <source>
        <dbReference type="EMBL" id="KAG5575409.1"/>
    </source>
</evidence>
<dbReference type="InterPro" id="IPR013187">
    <property type="entry name" value="F-box-assoc_dom_typ3"/>
</dbReference>
<proteinExistence type="predicted"/>
<comment type="caution">
    <text evidence="2">The sequence shown here is derived from an EMBL/GenBank/DDBJ whole genome shotgun (WGS) entry which is preliminary data.</text>
</comment>
<dbReference type="PANTHER" id="PTHR31672">
    <property type="entry name" value="BNACNNG10540D PROTEIN"/>
    <property type="match status" value="1"/>
</dbReference>
<reference evidence="2 3" key="1">
    <citation type="submission" date="2020-09" db="EMBL/GenBank/DDBJ databases">
        <title>De no assembly of potato wild relative species, Solanum commersonii.</title>
        <authorList>
            <person name="Cho K."/>
        </authorList>
    </citation>
    <scope>NUCLEOTIDE SEQUENCE [LARGE SCALE GENOMIC DNA]</scope>
    <source>
        <strain evidence="2">LZ3.2</strain>
        <tissue evidence="2">Leaf</tissue>
    </source>
</reference>
<dbReference type="SUPFAM" id="SSF81383">
    <property type="entry name" value="F-box domain"/>
    <property type="match status" value="1"/>
</dbReference>
<dbReference type="Pfam" id="PF08268">
    <property type="entry name" value="FBA_3"/>
    <property type="match status" value="2"/>
</dbReference>
<evidence type="ECO:0000313" key="3">
    <source>
        <dbReference type="Proteomes" id="UP000824120"/>
    </source>
</evidence>
<name>A0A9J5WHV3_SOLCO</name>
<feature type="domain" description="F-box" evidence="1">
    <location>
        <begin position="5"/>
        <end position="50"/>
    </location>
</feature>
<dbReference type="InterPro" id="IPR017451">
    <property type="entry name" value="F-box-assoc_interact_dom"/>
</dbReference>